<keyword evidence="3" id="KW-1185">Reference proteome</keyword>
<sequence>MSPVAGTGEGLELATGGVGVAPAVGPGMADGIEGAAELSPPWRELGLGPRPPDRKDWTASEPIPRTTMAAAPHVAARGIRRTPRERRAGDLHEAAAMRITAARTKAASGARTTSTKAAAAMAPTNPMNRTLAAAHRAPE</sequence>
<dbReference type="Proteomes" id="UP001500432">
    <property type="component" value="Unassembled WGS sequence"/>
</dbReference>
<dbReference type="EMBL" id="BAAAQW010000001">
    <property type="protein sequence ID" value="GAA2196224.1"/>
    <property type="molecule type" value="Genomic_DNA"/>
</dbReference>
<comment type="caution">
    <text evidence="2">The sequence shown here is derived from an EMBL/GenBank/DDBJ whole genome shotgun (WGS) entry which is preliminary data.</text>
</comment>
<evidence type="ECO:0000256" key="1">
    <source>
        <dbReference type="SAM" id="MobiDB-lite"/>
    </source>
</evidence>
<accession>A0ABN3BH43</accession>
<feature type="compositionally biased region" description="Basic and acidic residues" evidence="1">
    <location>
        <begin position="85"/>
        <end position="95"/>
    </location>
</feature>
<feature type="compositionally biased region" description="Low complexity" evidence="1">
    <location>
        <begin position="100"/>
        <end position="128"/>
    </location>
</feature>
<organism evidence="2 3">
    <name type="scientific">Sinomonas flava</name>
    <dbReference type="NCBI Taxonomy" id="496857"/>
    <lineage>
        <taxon>Bacteria</taxon>
        <taxon>Bacillati</taxon>
        <taxon>Actinomycetota</taxon>
        <taxon>Actinomycetes</taxon>
        <taxon>Micrococcales</taxon>
        <taxon>Micrococcaceae</taxon>
        <taxon>Sinomonas</taxon>
    </lineage>
</organism>
<protein>
    <submittedName>
        <fullName evidence="2">Uncharacterized protein</fullName>
    </submittedName>
</protein>
<feature type="region of interest" description="Disordered" evidence="1">
    <location>
        <begin position="1"/>
        <end position="139"/>
    </location>
</feature>
<evidence type="ECO:0000313" key="3">
    <source>
        <dbReference type="Proteomes" id="UP001500432"/>
    </source>
</evidence>
<name>A0ABN3BH43_9MICC</name>
<reference evidence="2 3" key="1">
    <citation type="journal article" date="2019" name="Int. J. Syst. Evol. Microbiol.">
        <title>The Global Catalogue of Microorganisms (GCM) 10K type strain sequencing project: providing services to taxonomists for standard genome sequencing and annotation.</title>
        <authorList>
            <consortium name="The Broad Institute Genomics Platform"/>
            <consortium name="The Broad Institute Genome Sequencing Center for Infectious Disease"/>
            <person name="Wu L."/>
            <person name="Ma J."/>
        </authorList>
    </citation>
    <scope>NUCLEOTIDE SEQUENCE [LARGE SCALE GENOMIC DNA]</scope>
    <source>
        <strain evidence="2 3">JCM 16034</strain>
    </source>
</reference>
<gene>
    <name evidence="2" type="ORF">GCM10009849_00500</name>
</gene>
<feature type="compositionally biased region" description="Low complexity" evidence="1">
    <location>
        <begin position="10"/>
        <end position="27"/>
    </location>
</feature>
<proteinExistence type="predicted"/>
<evidence type="ECO:0000313" key="2">
    <source>
        <dbReference type="EMBL" id="GAA2196224.1"/>
    </source>
</evidence>